<keyword evidence="1" id="KW-0812">Transmembrane</keyword>
<dbReference type="Pfam" id="PF08592">
    <property type="entry name" value="Anthrone_oxy"/>
    <property type="match status" value="1"/>
</dbReference>
<dbReference type="AlphaFoldDB" id="A0A1B2EQ57"/>
<proteinExistence type="predicted"/>
<accession>A0A1B2EQ57</accession>
<gene>
    <name evidence="2" type="ORF">BB934_27535</name>
</gene>
<keyword evidence="1" id="KW-1133">Transmembrane helix</keyword>
<dbReference type="OrthoDB" id="8453357at2"/>
<reference evidence="2" key="1">
    <citation type="submission" date="2016-07" db="EMBL/GenBank/DDBJ databases">
        <title>Microvirga ossetica sp. nov. a new species of rhizobia isolated from root nodules of the legume species Vicia alpestris Steven originated from North Ossetia region in the Caucasus.</title>
        <authorList>
            <person name="Safronova V.I."/>
            <person name="Kuznetsova I.G."/>
            <person name="Sazanova A.L."/>
            <person name="Belimov A."/>
            <person name="Andronov E."/>
            <person name="Osledkin Y.S."/>
            <person name="Onishchuk O.P."/>
            <person name="Kurchak O.N."/>
            <person name="Shaposhnikov A.I."/>
            <person name="Willems A."/>
            <person name="Tikhonovich I.A."/>
        </authorList>
    </citation>
    <scope>NUCLEOTIDE SEQUENCE [LARGE SCALE GENOMIC DNA]</scope>
    <source>
        <strain evidence="2">V5/3M</strain>
        <plasmid evidence="2">unnamed1</plasmid>
    </source>
</reference>
<dbReference type="EMBL" id="CP016617">
    <property type="protein sequence ID" value="ANY82116.1"/>
    <property type="molecule type" value="Genomic_DNA"/>
</dbReference>
<protein>
    <recommendedName>
        <fullName evidence="3">DUF1772 domain-containing protein</fullName>
    </recommendedName>
</protein>
<dbReference type="KEGG" id="moc:BB934_27535"/>
<keyword evidence="1" id="KW-0472">Membrane</keyword>
<dbReference type="RefSeq" id="WP_099513270.1">
    <property type="nucleotide sequence ID" value="NZ_CP016617.1"/>
</dbReference>
<organism evidence="2">
    <name type="scientific">Microvirga ossetica</name>
    <dbReference type="NCBI Taxonomy" id="1882682"/>
    <lineage>
        <taxon>Bacteria</taxon>
        <taxon>Pseudomonadati</taxon>
        <taxon>Pseudomonadota</taxon>
        <taxon>Alphaproteobacteria</taxon>
        <taxon>Hyphomicrobiales</taxon>
        <taxon>Methylobacteriaceae</taxon>
        <taxon>Microvirga</taxon>
    </lineage>
</organism>
<evidence type="ECO:0008006" key="3">
    <source>
        <dbReference type="Google" id="ProtNLM"/>
    </source>
</evidence>
<sequence length="156" mass="16730">MMASTLISFLQALALLVLSLVVGAMFGVWRGFNPASFSPATFVEVQQGAIRGLNVLLPAMGAISIVTVLLLAFFGRGRPIVLSLYLAAAAAMIVAGLVTRFGNQPINTMVMSWSKLPPAGWETLRDSWWSWHLVRLAAGIVAELLLITAVFANRSS</sequence>
<feature type="transmembrane region" description="Helical" evidence="1">
    <location>
        <begin position="55"/>
        <end position="74"/>
    </location>
</feature>
<feature type="transmembrane region" description="Helical" evidence="1">
    <location>
        <begin position="81"/>
        <end position="102"/>
    </location>
</feature>
<feature type="transmembrane region" description="Helical" evidence="1">
    <location>
        <begin position="133"/>
        <end position="152"/>
    </location>
</feature>
<evidence type="ECO:0000313" key="2">
    <source>
        <dbReference type="EMBL" id="ANY82116.1"/>
    </source>
</evidence>
<geneLocation type="plasmid" evidence="2">
    <name>unnamed1</name>
</geneLocation>
<keyword evidence="2" id="KW-0614">Plasmid</keyword>
<dbReference type="InterPro" id="IPR013901">
    <property type="entry name" value="Anthrone_oxy"/>
</dbReference>
<name>A0A1B2EQ57_9HYPH</name>
<evidence type="ECO:0000256" key="1">
    <source>
        <dbReference type="SAM" id="Phobius"/>
    </source>
</evidence>